<protein>
    <recommendedName>
        <fullName evidence="4">MobA/MobL protein domain-containing protein</fullName>
    </recommendedName>
</protein>
<keyword evidence="2" id="KW-0184">Conjugation</keyword>
<reference evidence="5 6" key="1">
    <citation type="submission" date="2019-06" db="EMBL/GenBank/DDBJ databases">
        <title>A complete genome sequence for Luteibacter pinisoli MAH-14.</title>
        <authorList>
            <person name="Baltrus D.A."/>
        </authorList>
    </citation>
    <scope>NUCLEOTIDE SEQUENCE [LARGE SCALE GENOMIC DNA]</scope>
    <source>
        <strain evidence="5 6">MAH-14</strain>
    </source>
</reference>
<comment type="similarity">
    <text evidence="1">Belongs to the MobA/MobL family.</text>
</comment>
<name>A0A4Y5Z5R5_9GAMM</name>
<accession>A0A4Y5Z5R5</accession>
<dbReference type="KEGG" id="lpy:FIV34_12145"/>
<proteinExistence type="inferred from homology"/>
<dbReference type="Proteomes" id="UP000316093">
    <property type="component" value="Chromosome"/>
</dbReference>
<evidence type="ECO:0000259" key="4">
    <source>
        <dbReference type="Pfam" id="PF03389"/>
    </source>
</evidence>
<feature type="region of interest" description="Disordered" evidence="3">
    <location>
        <begin position="241"/>
        <end position="263"/>
    </location>
</feature>
<dbReference type="AlphaFoldDB" id="A0A4Y5Z5R5"/>
<dbReference type="InterPro" id="IPR005053">
    <property type="entry name" value="MobA_MobL"/>
</dbReference>
<evidence type="ECO:0000256" key="2">
    <source>
        <dbReference type="ARBA" id="ARBA00022971"/>
    </source>
</evidence>
<feature type="domain" description="MobA/MobL protein" evidence="4">
    <location>
        <begin position="19"/>
        <end position="227"/>
    </location>
</feature>
<dbReference type="EMBL" id="CP041046">
    <property type="protein sequence ID" value="QDE39909.1"/>
    <property type="molecule type" value="Genomic_DNA"/>
</dbReference>
<dbReference type="OrthoDB" id="1826980at2"/>
<evidence type="ECO:0000313" key="5">
    <source>
        <dbReference type="EMBL" id="QDE39909.1"/>
    </source>
</evidence>
<dbReference type="RefSeq" id="WP_139983103.1">
    <property type="nucleotide sequence ID" value="NZ_CP041046.1"/>
</dbReference>
<dbReference type="Pfam" id="PF03389">
    <property type="entry name" value="MobA_MobL"/>
    <property type="match status" value="1"/>
</dbReference>
<keyword evidence="6" id="KW-1185">Reference proteome</keyword>
<evidence type="ECO:0000256" key="1">
    <source>
        <dbReference type="ARBA" id="ARBA00010873"/>
    </source>
</evidence>
<evidence type="ECO:0000256" key="3">
    <source>
        <dbReference type="SAM" id="MobiDB-lite"/>
    </source>
</evidence>
<dbReference type="Gene3D" id="3.30.930.30">
    <property type="match status" value="1"/>
</dbReference>
<organism evidence="5 6">
    <name type="scientific">Luteibacter pinisoli</name>
    <dbReference type="NCBI Taxonomy" id="2589080"/>
    <lineage>
        <taxon>Bacteria</taxon>
        <taxon>Pseudomonadati</taxon>
        <taxon>Pseudomonadota</taxon>
        <taxon>Gammaproteobacteria</taxon>
        <taxon>Lysobacterales</taxon>
        <taxon>Rhodanobacteraceae</taxon>
        <taxon>Luteibacter</taxon>
    </lineage>
</organism>
<sequence>MAEHARPHLHTHNRDKKHSAVAAAAYRLGIKLFDERTEKWHDYSGRAGKAVVFGETIGPKGVPQWLLDPASLWNAVEKAEQRSDAQIARDYRIPIPLGLDEKAAIAMSRSVAGYIVARFNVPVCVAVHRDNSVDLDGKVKPDEKIGFHAHLLFPTRELVREGDGAGDGWMFSRKFTELSNARMSSGVVDAMNEKWARLANRYLTDAGLPATYEYQSYKRLGLDKTPKPVRARKYGEAAEWYKPPRPAGKSPSGTKGAAGLNARSPDIRLDKASVATRLQARRVAKGTRAAATQLKRHQRIAARPIHGKAPLLNRVSFVGGRTLRIDSNLRLSELMRNAGHRPTSDAEQAALERSMFLADLIESLLFAMERARQERGEFAMEMLRRQMAFDDARVRQGIVDRDLRRAEENLQRWLTLHPLRPRLRRPTDEHRRLVEARDRAAVSVERVHASLSKMTEEKQDLVRVEEHLRGNNDKAMRRIRATIEGYKPEFRTVSDALKRHLSDQQKLDIDSLARHLGLDAPEEVTLSRTEAAFPKGTRP</sequence>
<gene>
    <name evidence="5" type="ORF">FIV34_12145</name>
</gene>
<evidence type="ECO:0000313" key="6">
    <source>
        <dbReference type="Proteomes" id="UP000316093"/>
    </source>
</evidence>